<organism evidence="1 2">
    <name type="scientific">Inconstantimicrobium mannanitabidum</name>
    <dbReference type="NCBI Taxonomy" id="1604901"/>
    <lineage>
        <taxon>Bacteria</taxon>
        <taxon>Bacillati</taxon>
        <taxon>Bacillota</taxon>
        <taxon>Clostridia</taxon>
        <taxon>Eubacteriales</taxon>
        <taxon>Clostridiaceae</taxon>
        <taxon>Inconstantimicrobium</taxon>
    </lineage>
</organism>
<sequence>MINIITGSIDSGKTTNFIELVKIIGSGDGFISRKVYIDDCYIGQEIIQLSTGKGKLWSVIGKKPDEWNEAFNYYNYSFSKEGLDFAESIIVSILQSTKQPIFIDEIGPLELEEKGFHRLFSWCLNSEKEMYVVIREGCIKDVINKYNIKSYTIRRIIDGQTYL</sequence>
<reference evidence="1" key="1">
    <citation type="journal article" date="2025" name="Int. J. Syst. Evol. Microbiol.">
        <title>Inconstantimicrobium mannanitabidum sp. nov., a novel member of the family Clostridiaceae isolated from anoxic soil under the treatment of reductive soil disinfestation.</title>
        <authorList>
            <person name="Ueki A."/>
            <person name="Tonouchi A."/>
            <person name="Honma S."/>
            <person name="Kaku N."/>
            <person name="Ueki K."/>
        </authorList>
    </citation>
    <scope>NUCLEOTIDE SEQUENCE</scope>
    <source>
        <strain evidence="1">TW13</strain>
    </source>
</reference>
<gene>
    <name evidence="1" type="ORF">rsdtw13_05820</name>
</gene>
<protein>
    <submittedName>
        <fullName evidence="1">Uncharacterized protein</fullName>
    </submittedName>
</protein>
<dbReference type="Proteomes" id="UP001058074">
    <property type="component" value="Unassembled WGS sequence"/>
</dbReference>
<accession>A0ACB5R815</accession>
<name>A0ACB5R815_9CLOT</name>
<evidence type="ECO:0000313" key="1">
    <source>
        <dbReference type="EMBL" id="GKX65324.1"/>
    </source>
</evidence>
<evidence type="ECO:0000313" key="2">
    <source>
        <dbReference type="Proteomes" id="UP001058074"/>
    </source>
</evidence>
<proteinExistence type="predicted"/>
<dbReference type="EMBL" id="BROD01000001">
    <property type="protein sequence ID" value="GKX65324.1"/>
    <property type="molecule type" value="Genomic_DNA"/>
</dbReference>
<keyword evidence="2" id="KW-1185">Reference proteome</keyword>
<comment type="caution">
    <text evidence="1">The sequence shown here is derived from an EMBL/GenBank/DDBJ whole genome shotgun (WGS) entry which is preliminary data.</text>
</comment>